<dbReference type="InterPro" id="IPR036390">
    <property type="entry name" value="WH_DNA-bd_sf"/>
</dbReference>
<dbReference type="Pfam" id="PF12802">
    <property type="entry name" value="MarR_2"/>
    <property type="match status" value="1"/>
</dbReference>
<keyword evidence="3" id="KW-1185">Reference proteome</keyword>
<dbReference type="Gene3D" id="1.10.10.10">
    <property type="entry name" value="Winged helix-like DNA-binding domain superfamily/Winged helix DNA-binding domain"/>
    <property type="match status" value="1"/>
</dbReference>
<gene>
    <name evidence="2" type="ORF">EWM57_05955</name>
</gene>
<dbReference type="SUPFAM" id="SSF46785">
    <property type="entry name" value="Winged helix' DNA-binding domain"/>
    <property type="match status" value="1"/>
</dbReference>
<dbReference type="GO" id="GO:0006950">
    <property type="term" value="P:response to stress"/>
    <property type="evidence" value="ECO:0007669"/>
    <property type="project" value="TreeGrafter"/>
</dbReference>
<protein>
    <submittedName>
        <fullName evidence="2">MarR family transcriptional regulator</fullName>
    </submittedName>
</protein>
<dbReference type="OrthoDB" id="1551170at2"/>
<proteinExistence type="predicted"/>
<organism evidence="2 3">
    <name type="scientific">Hymenobacter persicinus</name>
    <dbReference type="NCBI Taxonomy" id="2025506"/>
    <lineage>
        <taxon>Bacteria</taxon>
        <taxon>Pseudomonadati</taxon>
        <taxon>Bacteroidota</taxon>
        <taxon>Cytophagia</taxon>
        <taxon>Cytophagales</taxon>
        <taxon>Hymenobacteraceae</taxon>
        <taxon>Hymenobacter</taxon>
    </lineage>
</organism>
<dbReference type="Proteomes" id="UP000294155">
    <property type="component" value="Unassembled WGS sequence"/>
</dbReference>
<evidence type="ECO:0000313" key="2">
    <source>
        <dbReference type="EMBL" id="RYU81539.1"/>
    </source>
</evidence>
<name>A0A4Q5LHB2_9BACT</name>
<comment type="caution">
    <text evidence="2">The sequence shown here is derived from an EMBL/GenBank/DDBJ whole genome shotgun (WGS) entry which is preliminary data.</text>
</comment>
<dbReference type="GO" id="GO:0003700">
    <property type="term" value="F:DNA-binding transcription factor activity"/>
    <property type="evidence" value="ECO:0007669"/>
    <property type="project" value="InterPro"/>
</dbReference>
<dbReference type="InterPro" id="IPR036388">
    <property type="entry name" value="WH-like_DNA-bd_sf"/>
</dbReference>
<dbReference type="InterPro" id="IPR011991">
    <property type="entry name" value="ArsR-like_HTH"/>
</dbReference>
<sequence>MATESRYCNCLFFSANAVARLLTSMAEEEFAVTGLSPSHAFVLMTVCHKPGLPAGEISREMQLTPSTVTRLVEKLEQRKLLERESVGRSTRVTPTAAAAELLPAVKAAWRRLHARYTALLGPEAAAQLTTATYEAAKKFEQSS</sequence>
<dbReference type="EMBL" id="SEWE01000009">
    <property type="protein sequence ID" value="RYU81539.1"/>
    <property type="molecule type" value="Genomic_DNA"/>
</dbReference>
<reference evidence="2 3" key="1">
    <citation type="submission" date="2019-02" db="EMBL/GenBank/DDBJ databases">
        <title>Bacterial novel species isolated from soil.</title>
        <authorList>
            <person name="Jung H.-Y."/>
        </authorList>
    </citation>
    <scope>NUCLEOTIDE SEQUENCE [LARGE SCALE GENOMIC DNA]</scope>
    <source>
        <strain evidence="2 3">1-3-3-3</strain>
    </source>
</reference>
<evidence type="ECO:0000313" key="3">
    <source>
        <dbReference type="Proteomes" id="UP000294155"/>
    </source>
</evidence>
<dbReference type="RefSeq" id="WP_129920227.1">
    <property type="nucleotide sequence ID" value="NZ_SEWE01000009.1"/>
</dbReference>
<dbReference type="InterPro" id="IPR039422">
    <property type="entry name" value="MarR/SlyA-like"/>
</dbReference>
<evidence type="ECO:0000259" key="1">
    <source>
        <dbReference type="SMART" id="SM00347"/>
    </source>
</evidence>
<accession>A0A4Q5LHB2</accession>
<dbReference type="AlphaFoldDB" id="A0A4Q5LHB2"/>
<dbReference type="CDD" id="cd00090">
    <property type="entry name" value="HTH_ARSR"/>
    <property type="match status" value="1"/>
</dbReference>
<dbReference type="PANTHER" id="PTHR33164:SF43">
    <property type="entry name" value="HTH-TYPE TRANSCRIPTIONAL REPRESSOR YETL"/>
    <property type="match status" value="1"/>
</dbReference>
<dbReference type="SMART" id="SM00347">
    <property type="entry name" value="HTH_MARR"/>
    <property type="match status" value="1"/>
</dbReference>
<dbReference type="InterPro" id="IPR000835">
    <property type="entry name" value="HTH_MarR-typ"/>
</dbReference>
<feature type="domain" description="HTH marR-type" evidence="1">
    <location>
        <begin position="28"/>
        <end position="125"/>
    </location>
</feature>
<dbReference type="PANTHER" id="PTHR33164">
    <property type="entry name" value="TRANSCRIPTIONAL REGULATOR, MARR FAMILY"/>
    <property type="match status" value="1"/>
</dbReference>